<accession>A0A1I3EQE6</accession>
<evidence type="ECO:0000256" key="2">
    <source>
        <dbReference type="PROSITE-ProRule" id="PRU00339"/>
    </source>
</evidence>
<dbReference type="SUPFAM" id="SSF52540">
    <property type="entry name" value="P-loop containing nucleoside triphosphate hydrolases"/>
    <property type="match status" value="1"/>
</dbReference>
<dbReference type="AlphaFoldDB" id="A0A1I3EQE6"/>
<dbReference type="PANTHER" id="PTHR12788">
    <property type="entry name" value="PROTEIN-TYROSINE SULFOTRANSFERASE 2"/>
    <property type="match status" value="1"/>
</dbReference>
<dbReference type="GO" id="GO:0008476">
    <property type="term" value="F:protein-tyrosine sulfotransferase activity"/>
    <property type="evidence" value="ECO:0007669"/>
    <property type="project" value="InterPro"/>
</dbReference>
<dbReference type="InterPro" id="IPR011990">
    <property type="entry name" value="TPR-like_helical_dom_sf"/>
</dbReference>
<name>A0A1I3EQE6_9PLAN</name>
<dbReference type="InterPro" id="IPR027417">
    <property type="entry name" value="P-loop_NTPase"/>
</dbReference>
<dbReference type="SUPFAM" id="SSF48452">
    <property type="entry name" value="TPR-like"/>
    <property type="match status" value="1"/>
</dbReference>
<sequence length="540" mass="60644">MGDAVADCSRDLATRHSALHSGSQELAEYVRQGNLAWTSGDHAAALAAFEQALRCDPTQVNIWVAVCELLLQCHEVTPALDCLRQALQLDPSNLSARLVLGNLQKDQGEPQYAADNYRFILKHQPKHIAALLNLASVLRQEGNLDQALQLLAQAEAVEPASPLVAFNYGNALMDAGRLDDAADRYLSALPTHPRPAKVLFNLSGTTKFTESDRSRIAVWKQQVGARVNSAEDRTFFHFAQGKIADDLRDYDEAFKHYQQGNALVSVEFDQGAHAAWVEQTRKVWTADFLLARRNWGLDIDDPIFIVGMPRSGTTLVEQILAANSQVQAFGEREILGRLITEMGESLGCPGDTVATAARLTQADVHELAETYLYTPQRDIARPRFTDKMPANFLHLGWIAASFPNAKIIHCRRDPRDVCLSCYFQHFTRQLSFAYRLEDLVAYYQAYERLMQHWHTVLPGRILDVSYEQLVETPTSVIGELLKHCELASESACFESHTESRPVATASAWQVQQPIYRTSRRRWRNYAQHIEPLLNAFGKDT</sequence>
<reference evidence="4" key="1">
    <citation type="submission" date="2016-10" db="EMBL/GenBank/DDBJ databases">
        <authorList>
            <person name="Varghese N."/>
            <person name="Submissions S."/>
        </authorList>
    </citation>
    <scope>NUCLEOTIDE SEQUENCE [LARGE SCALE GENOMIC DNA]</scope>
    <source>
        <strain evidence="4">DSM 26348</strain>
    </source>
</reference>
<evidence type="ECO:0000313" key="4">
    <source>
        <dbReference type="Proteomes" id="UP000199518"/>
    </source>
</evidence>
<keyword evidence="4" id="KW-1185">Reference proteome</keyword>
<dbReference type="SMART" id="SM00028">
    <property type="entry name" value="TPR"/>
    <property type="match status" value="6"/>
</dbReference>
<evidence type="ECO:0000313" key="3">
    <source>
        <dbReference type="EMBL" id="SFI00931.1"/>
    </source>
</evidence>
<organism evidence="3 4">
    <name type="scientific">Planctomicrobium piriforme</name>
    <dbReference type="NCBI Taxonomy" id="1576369"/>
    <lineage>
        <taxon>Bacteria</taxon>
        <taxon>Pseudomonadati</taxon>
        <taxon>Planctomycetota</taxon>
        <taxon>Planctomycetia</taxon>
        <taxon>Planctomycetales</taxon>
        <taxon>Planctomycetaceae</taxon>
        <taxon>Planctomicrobium</taxon>
    </lineage>
</organism>
<proteinExistence type="predicted"/>
<dbReference type="InterPro" id="IPR026634">
    <property type="entry name" value="TPST-like"/>
</dbReference>
<dbReference type="Pfam" id="PF14559">
    <property type="entry name" value="TPR_19"/>
    <property type="match status" value="1"/>
</dbReference>
<feature type="repeat" description="TPR" evidence="2">
    <location>
        <begin position="26"/>
        <end position="59"/>
    </location>
</feature>
<dbReference type="InterPro" id="IPR019734">
    <property type="entry name" value="TPR_rpt"/>
</dbReference>
<dbReference type="EMBL" id="FOQD01000004">
    <property type="protein sequence ID" value="SFI00931.1"/>
    <property type="molecule type" value="Genomic_DNA"/>
</dbReference>
<dbReference type="STRING" id="1576369.SAMN05421753_104319"/>
<dbReference type="Pfam" id="PF13469">
    <property type="entry name" value="Sulfotransfer_3"/>
    <property type="match status" value="1"/>
</dbReference>
<evidence type="ECO:0000256" key="1">
    <source>
        <dbReference type="ARBA" id="ARBA00022679"/>
    </source>
</evidence>
<keyword evidence="2" id="KW-0802">TPR repeat</keyword>
<feature type="repeat" description="TPR" evidence="2">
    <location>
        <begin position="128"/>
        <end position="161"/>
    </location>
</feature>
<protein>
    <submittedName>
        <fullName evidence="3">Tfp pilus assembly protein PilF</fullName>
    </submittedName>
</protein>
<keyword evidence="1" id="KW-0808">Transferase</keyword>
<dbReference type="Gene3D" id="3.40.50.300">
    <property type="entry name" value="P-loop containing nucleotide triphosphate hydrolases"/>
    <property type="match status" value="1"/>
</dbReference>
<dbReference type="PANTHER" id="PTHR12788:SF10">
    <property type="entry name" value="PROTEIN-TYROSINE SULFOTRANSFERASE"/>
    <property type="match status" value="1"/>
</dbReference>
<dbReference type="RefSeq" id="WP_092048762.1">
    <property type="nucleotide sequence ID" value="NZ_FOQD01000004.1"/>
</dbReference>
<gene>
    <name evidence="3" type="ORF">SAMN05421753_104319</name>
</gene>
<dbReference type="PROSITE" id="PS50005">
    <property type="entry name" value="TPR"/>
    <property type="match status" value="3"/>
</dbReference>
<dbReference type="OrthoDB" id="9777890at2"/>
<dbReference type="Pfam" id="PF13432">
    <property type="entry name" value="TPR_16"/>
    <property type="match status" value="1"/>
</dbReference>
<feature type="repeat" description="TPR" evidence="2">
    <location>
        <begin position="60"/>
        <end position="93"/>
    </location>
</feature>
<dbReference type="Gene3D" id="1.25.40.10">
    <property type="entry name" value="Tetratricopeptide repeat domain"/>
    <property type="match status" value="1"/>
</dbReference>
<dbReference type="Proteomes" id="UP000199518">
    <property type="component" value="Unassembled WGS sequence"/>
</dbReference>